<comment type="catalytic activity">
    <reaction evidence="1 7">
        <text>[protein]-peptidylproline (omega=180) = [protein]-peptidylproline (omega=0)</text>
        <dbReference type="Rhea" id="RHEA:16237"/>
        <dbReference type="Rhea" id="RHEA-COMP:10747"/>
        <dbReference type="Rhea" id="RHEA-COMP:10748"/>
        <dbReference type="ChEBI" id="CHEBI:83833"/>
        <dbReference type="ChEBI" id="CHEBI:83834"/>
        <dbReference type="EC" id="5.2.1.8"/>
    </reaction>
</comment>
<dbReference type="Pfam" id="PF00515">
    <property type="entry name" value="TPR_1"/>
    <property type="match status" value="1"/>
</dbReference>
<dbReference type="InterPro" id="IPR019734">
    <property type="entry name" value="TPR_rpt"/>
</dbReference>
<evidence type="ECO:0000256" key="5">
    <source>
        <dbReference type="ARBA" id="ARBA00023110"/>
    </source>
</evidence>
<dbReference type="InterPro" id="IPR046357">
    <property type="entry name" value="PPIase_dom_sf"/>
</dbReference>
<dbReference type="SMART" id="SM00028">
    <property type="entry name" value="TPR"/>
    <property type="match status" value="3"/>
</dbReference>
<evidence type="ECO:0000256" key="9">
    <source>
        <dbReference type="SAM" id="MobiDB-lite"/>
    </source>
</evidence>
<dbReference type="WormBase" id="SRAE_2000352100">
    <property type="protein sequence ID" value="SRP01098"/>
    <property type="gene ID" value="WBGene00263743"/>
</dbReference>
<dbReference type="GeneID" id="36381236"/>
<dbReference type="SUPFAM" id="SSF54534">
    <property type="entry name" value="FKBP-like"/>
    <property type="match status" value="2"/>
</dbReference>
<dbReference type="PANTHER" id="PTHR46512:SF9">
    <property type="entry name" value="PEPTIDYLPROLYL ISOMERASE"/>
    <property type="match status" value="1"/>
</dbReference>
<evidence type="ECO:0000256" key="7">
    <source>
        <dbReference type="PROSITE-ProRule" id="PRU00277"/>
    </source>
</evidence>
<dbReference type="PROSITE" id="PS50059">
    <property type="entry name" value="FKBP_PPIASE"/>
    <property type="match status" value="2"/>
</dbReference>
<dbReference type="PROSITE" id="PS50005">
    <property type="entry name" value="TPR"/>
    <property type="match status" value="1"/>
</dbReference>
<dbReference type="GO" id="GO:0003755">
    <property type="term" value="F:peptidyl-prolyl cis-trans isomerase activity"/>
    <property type="evidence" value="ECO:0007669"/>
    <property type="project" value="UniProtKB-KW"/>
</dbReference>
<dbReference type="PROSITE" id="PS50293">
    <property type="entry name" value="TPR_REGION"/>
    <property type="match status" value="1"/>
</dbReference>
<protein>
    <recommendedName>
        <fullName evidence="2 7">peptidylprolyl isomerase</fullName>
        <ecNumber evidence="2 7">5.2.1.8</ecNumber>
    </recommendedName>
</protein>
<evidence type="ECO:0000256" key="8">
    <source>
        <dbReference type="PROSITE-ProRule" id="PRU00339"/>
    </source>
</evidence>
<dbReference type="SUPFAM" id="SSF48452">
    <property type="entry name" value="TPR-like"/>
    <property type="match status" value="1"/>
</dbReference>
<evidence type="ECO:0000256" key="6">
    <source>
        <dbReference type="ARBA" id="ARBA00023235"/>
    </source>
</evidence>
<evidence type="ECO:0000313" key="14">
    <source>
        <dbReference type="WormBase" id="SRAE_2000352100"/>
    </source>
</evidence>
<evidence type="ECO:0000256" key="1">
    <source>
        <dbReference type="ARBA" id="ARBA00000971"/>
    </source>
</evidence>
<name>A0A090LGD5_STRRB</name>
<dbReference type="FunFam" id="3.10.50.40:FF:000013">
    <property type="entry name" value="Peptidylprolyl isomerase"/>
    <property type="match status" value="1"/>
</dbReference>
<dbReference type="InterPro" id="IPR050754">
    <property type="entry name" value="FKBP4/5/8-like"/>
</dbReference>
<dbReference type="WBParaSite" id="SRAE_2000352100.1">
    <property type="protein sequence ID" value="SRAE_2000352100.1"/>
    <property type="gene ID" value="WBGene00263743"/>
</dbReference>
<dbReference type="Gene3D" id="1.25.40.10">
    <property type="entry name" value="Tetratricopeptide repeat domain"/>
    <property type="match status" value="1"/>
</dbReference>
<dbReference type="CTD" id="36381236"/>
<dbReference type="RefSeq" id="XP_024508066.1">
    <property type="nucleotide sequence ID" value="XM_024654723.1"/>
</dbReference>
<dbReference type="Proteomes" id="UP000035682">
    <property type="component" value="Unplaced"/>
</dbReference>
<evidence type="ECO:0000313" key="12">
    <source>
        <dbReference type="Proteomes" id="UP000035682"/>
    </source>
</evidence>
<dbReference type="eggNOG" id="KOG0543">
    <property type="taxonomic scope" value="Eukaryota"/>
</dbReference>
<evidence type="ECO:0000259" key="10">
    <source>
        <dbReference type="PROSITE" id="PS50059"/>
    </source>
</evidence>
<dbReference type="AlphaFoldDB" id="A0A090LGD5"/>
<dbReference type="InterPro" id="IPR001179">
    <property type="entry name" value="PPIase_FKBP_dom"/>
</dbReference>
<proteinExistence type="predicted"/>
<evidence type="ECO:0000256" key="3">
    <source>
        <dbReference type="ARBA" id="ARBA00022737"/>
    </source>
</evidence>
<evidence type="ECO:0000256" key="4">
    <source>
        <dbReference type="ARBA" id="ARBA00022803"/>
    </source>
</evidence>
<feature type="domain" description="PPIase FKBP-type" evidence="10">
    <location>
        <begin position="152"/>
        <end position="239"/>
    </location>
</feature>
<dbReference type="EC" id="5.2.1.8" evidence="2 7"/>
<dbReference type="STRING" id="34506.A0A090LGD5"/>
<dbReference type="FunFam" id="3.10.50.40:FF:000025">
    <property type="entry name" value="Peptidylprolyl isomerase"/>
    <property type="match status" value="1"/>
</dbReference>
<keyword evidence="6 7" id="KW-0413">Isomerase</keyword>
<dbReference type="PANTHER" id="PTHR46512">
    <property type="entry name" value="PEPTIDYLPROLYL ISOMERASE"/>
    <property type="match status" value="1"/>
</dbReference>
<reference evidence="13" key="2">
    <citation type="submission" date="2020-12" db="UniProtKB">
        <authorList>
            <consortium name="WormBaseParasite"/>
        </authorList>
    </citation>
    <scope>IDENTIFICATION</scope>
</reference>
<feature type="domain" description="PPIase FKBP-type" evidence="10">
    <location>
        <begin position="34"/>
        <end position="123"/>
    </location>
</feature>
<organism evidence="11">
    <name type="scientific">Strongyloides ratti</name>
    <name type="common">Parasitic roundworm</name>
    <dbReference type="NCBI Taxonomy" id="34506"/>
    <lineage>
        <taxon>Eukaryota</taxon>
        <taxon>Metazoa</taxon>
        <taxon>Ecdysozoa</taxon>
        <taxon>Nematoda</taxon>
        <taxon>Chromadorea</taxon>
        <taxon>Rhabditida</taxon>
        <taxon>Tylenchina</taxon>
        <taxon>Panagrolaimomorpha</taxon>
        <taxon>Strongyloidoidea</taxon>
        <taxon>Strongyloididae</taxon>
        <taxon>Strongyloides</taxon>
    </lineage>
</organism>
<feature type="region of interest" description="Disordered" evidence="9">
    <location>
        <begin position="408"/>
        <end position="427"/>
    </location>
</feature>
<reference evidence="11 12" key="1">
    <citation type="submission" date="2014-09" db="EMBL/GenBank/DDBJ databases">
        <authorList>
            <person name="Martin A.A."/>
        </authorList>
    </citation>
    <scope>NUCLEOTIDE SEQUENCE</scope>
    <source>
        <strain evidence="12">ED321</strain>
        <strain evidence="11">ED321 Heterogonic</strain>
    </source>
</reference>
<evidence type="ECO:0000313" key="11">
    <source>
        <dbReference type="EMBL" id="CEF68866.1"/>
    </source>
</evidence>
<dbReference type="GO" id="GO:0051879">
    <property type="term" value="F:Hsp90 protein binding"/>
    <property type="evidence" value="ECO:0007669"/>
    <property type="project" value="EnsemblMetazoa"/>
</dbReference>
<sequence>MAETDFIDITPDQDGGILKKIIRTGKSPTMANKGDTVYVHYVGTLLENGKKFDSSRDRGEEFSFTLGSGQVIKGWDIGVATMKVGEKAILRCRHDYAYGEHGSGSSIPPNATLDFEVEFLRFTGEDISPQRDGSITKSIIVEGEKYQTPAEYAEISAHIVGHYNGEVFYEKELTYNLGEGEAYDLPSGVDVAIRRFKKGEKSRVVISGGSYTYGLHPPKEFNLPPNAKIEFEIFLKDFLPEKHSWEMTTAEKLEAALVAKEKGTKYLQKEKLSLALNLYNRCISLIENLKEVEDDLETQWKQTCMAGRLNAALVHLKNRSYAECIHQCDKVLEIDSKNVKALYRKGQAHQQRKDFDEAISVYNKVLEIEPHNTAAINNLKTCAKEKHDYAAREKQRFSKLFEKLAKPDDGEKKKKNEVTETAEEIKA</sequence>
<keyword evidence="5 7" id="KW-0697">Rotamase</keyword>
<dbReference type="Gene3D" id="3.10.50.40">
    <property type="match status" value="2"/>
</dbReference>
<dbReference type="OMA" id="FGAEGNE"/>
<feature type="repeat" description="TPR" evidence="8">
    <location>
        <begin position="339"/>
        <end position="372"/>
    </location>
</feature>
<keyword evidence="12" id="KW-1185">Reference proteome</keyword>
<dbReference type="Pfam" id="PF00254">
    <property type="entry name" value="FKBP_C"/>
    <property type="match status" value="2"/>
</dbReference>
<keyword evidence="3" id="KW-0677">Repeat</keyword>
<dbReference type="OrthoDB" id="433738at2759"/>
<keyword evidence="4 8" id="KW-0802">TPR repeat</keyword>
<accession>A0A090LGD5</accession>
<gene>
    <name evidence="11 13 14" type="ORF">SRAE_2000352100</name>
</gene>
<dbReference type="InterPro" id="IPR011990">
    <property type="entry name" value="TPR-like_helical_dom_sf"/>
</dbReference>
<evidence type="ECO:0000313" key="13">
    <source>
        <dbReference type="WBParaSite" id="SRAE_2000352100.1"/>
    </source>
</evidence>
<evidence type="ECO:0000256" key="2">
    <source>
        <dbReference type="ARBA" id="ARBA00013194"/>
    </source>
</evidence>
<dbReference type="EMBL" id="LN609529">
    <property type="protein sequence ID" value="CEF68866.1"/>
    <property type="molecule type" value="Genomic_DNA"/>
</dbReference>